<evidence type="ECO:0000256" key="6">
    <source>
        <dbReference type="RuleBase" id="RU004296"/>
    </source>
</evidence>
<dbReference type="PANTHER" id="PTHR36234:SF5">
    <property type="entry name" value="LYSYL ENDOPEPTIDASE"/>
    <property type="match status" value="1"/>
</dbReference>
<feature type="chain" id="PRO_5011833821" description="Serine protease" evidence="6">
    <location>
        <begin position="20"/>
        <end position="536"/>
    </location>
</feature>
<dbReference type="Gene3D" id="2.40.10.10">
    <property type="entry name" value="Trypsin-like serine proteases"/>
    <property type="match status" value="2"/>
</dbReference>
<gene>
    <name evidence="8" type="ORF">MAA8898_01568</name>
</gene>
<keyword evidence="5 6" id="KW-0720">Serine protease</keyword>
<dbReference type="SUPFAM" id="SSF50494">
    <property type="entry name" value="Trypsin-like serine proteases"/>
    <property type="match status" value="1"/>
</dbReference>
<evidence type="ECO:0000256" key="5">
    <source>
        <dbReference type="ARBA" id="ARBA00022825"/>
    </source>
</evidence>
<dbReference type="GO" id="GO:0008236">
    <property type="term" value="F:serine-type peptidase activity"/>
    <property type="evidence" value="ECO:0007669"/>
    <property type="project" value="UniProtKB-KW"/>
</dbReference>
<keyword evidence="9" id="KW-1185">Reference proteome</keyword>
<dbReference type="AlphaFoldDB" id="A0A238K651"/>
<feature type="region of interest" description="Disordered" evidence="7">
    <location>
        <begin position="378"/>
        <end position="403"/>
    </location>
</feature>
<accession>A0A238K651</accession>
<proteinExistence type="inferred from homology"/>
<dbReference type="PANTHER" id="PTHR36234">
    <property type="entry name" value="LYSYL ENDOPEPTIDASE"/>
    <property type="match status" value="1"/>
</dbReference>
<comment type="similarity">
    <text evidence="1 6">Belongs to the peptidase S1B family.</text>
</comment>
<dbReference type="PRINTS" id="PR00839">
    <property type="entry name" value="V8PROTEASE"/>
</dbReference>
<dbReference type="OrthoDB" id="7787670at2"/>
<keyword evidence="2 6" id="KW-0645">Protease</keyword>
<evidence type="ECO:0000256" key="2">
    <source>
        <dbReference type="ARBA" id="ARBA00022670"/>
    </source>
</evidence>
<keyword evidence="3 6" id="KW-0732">Signal</keyword>
<sequence>MHFRATLISAVLAATPALSQDLIGFDLSSFGKTVLSTTQSAGDITLEAAFGAYNNEFIATYSPNSVFARMGRAVGRLDVATDAGVFPCTAFLVDDDLLMTNHHCVPGILENPRAKATAIVGVQFVAGYLNEGIEEGSERFIVNPVPVETSKPLDYTLLRIVGAKPGQTYGTLALVADAPDDNAPFWIIGHPMGEAQRISREKCRANAPALSDDRVLHTCDTLPGNSGSPVIDASSQKVVALHHAGSARNSVNYAVPMADILRNSGVLKAAAPAAEPDRETRADRALARLFGLPDDAALETGLDRLIAEFPGTSAARSAQARLDRMREARQQADGLAREARANQALMAALVVTEPDAQKAALDRLIANFPDTAAASAARATLRSRVQPVPTEDKPDPDPDAYPAGTRVLVKSVEIRARPSQEAPVISLSRGIVELGAHVSGRWYRTGYNENRYLLLPPDARLVRTTPAPAAGTYAPGTVLRIGLLPIYPQPLNYVQPVSRMTGEIRVGKHIGGEWYTPHGHDDQFVKLPPGLKTLSP</sequence>
<evidence type="ECO:0000313" key="8">
    <source>
        <dbReference type="EMBL" id="SMX38390.1"/>
    </source>
</evidence>
<dbReference type="Proteomes" id="UP000207598">
    <property type="component" value="Unassembled WGS sequence"/>
</dbReference>
<dbReference type="EMBL" id="FXYF01000003">
    <property type="protein sequence ID" value="SMX38390.1"/>
    <property type="molecule type" value="Genomic_DNA"/>
</dbReference>
<feature type="signal peptide" evidence="6">
    <location>
        <begin position="1"/>
        <end position="19"/>
    </location>
</feature>
<protein>
    <recommendedName>
        <fullName evidence="6">Serine protease</fullName>
        <ecNumber evidence="6">3.4.21.-</ecNumber>
    </recommendedName>
</protein>
<evidence type="ECO:0000256" key="4">
    <source>
        <dbReference type="ARBA" id="ARBA00022801"/>
    </source>
</evidence>
<dbReference type="InterPro" id="IPR008256">
    <property type="entry name" value="Peptidase_S1B"/>
</dbReference>
<evidence type="ECO:0000256" key="7">
    <source>
        <dbReference type="SAM" id="MobiDB-lite"/>
    </source>
</evidence>
<dbReference type="RefSeq" id="WP_094020398.1">
    <property type="nucleotide sequence ID" value="NZ_FXYF01000003.1"/>
</dbReference>
<organism evidence="8 9">
    <name type="scientific">Maliponia aquimaris</name>
    <dbReference type="NCBI Taxonomy" id="1673631"/>
    <lineage>
        <taxon>Bacteria</taxon>
        <taxon>Pseudomonadati</taxon>
        <taxon>Pseudomonadota</taxon>
        <taxon>Alphaproteobacteria</taxon>
        <taxon>Rhodobacterales</taxon>
        <taxon>Paracoccaceae</taxon>
        <taxon>Maliponia</taxon>
    </lineage>
</organism>
<evidence type="ECO:0000256" key="3">
    <source>
        <dbReference type="ARBA" id="ARBA00022729"/>
    </source>
</evidence>
<name>A0A238K651_9RHOB</name>
<reference evidence="8 9" key="1">
    <citation type="submission" date="2017-05" db="EMBL/GenBank/DDBJ databases">
        <authorList>
            <person name="Song R."/>
            <person name="Chenine A.L."/>
            <person name="Ruprecht R.M."/>
        </authorList>
    </citation>
    <scope>NUCLEOTIDE SEQUENCE [LARGE SCALE GENOMIC DNA]</scope>
    <source>
        <strain evidence="8 9">CECT 8898</strain>
    </source>
</reference>
<keyword evidence="4 6" id="KW-0378">Hydrolase</keyword>
<dbReference type="GO" id="GO:0006508">
    <property type="term" value="P:proteolysis"/>
    <property type="evidence" value="ECO:0007669"/>
    <property type="project" value="UniProtKB-KW"/>
</dbReference>
<evidence type="ECO:0000256" key="1">
    <source>
        <dbReference type="ARBA" id="ARBA00008764"/>
    </source>
</evidence>
<evidence type="ECO:0000313" key="9">
    <source>
        <dbReference type="Proteomes" id="UP000207598"/>
    </source>
</evidence>
<dbReference type="InterPro" id="IPR009003">
    <property type="entry name" value="Peptidase_S1_PA"/>
</dbReference>
<dbReference type="Pfam" id="PF13365">
    <property type="entry name" value="Trypsin_2"/>
    <property type="match status" value="1"/>
</dbReference>
<dbReference type="EC" id="3.4.21.-" evidence="6"/>
<dbReference type="InterPro" id="IPR043504">
    <property type="entry name" value="Peptidase_S1_PA_chymotrypsin"/>
</dbReference>